<feature type="chain" id="PRO_5018160006" description="Secreted protein" evidence="1">
    <location>
        <begin position="29"/>
        <end position="58"/>
    </location>
</feature>
<dbReference type="EMBL" id="PQIB02000001">
    <property type="protein sequence ID" value="RLN43372.1"/>
    <property type="molecule type" value="Genomic_DNA"/>
</dbReference>
<dbReference type="AlphaFoldDB" id="A0A3L6TT48"/>
<feature type="signal peptide" evidence="1">
    <location>
        <begin position="1"/>
        <end position="28"/>
    </location>
</feature>
<reference evidence="3" key="1">
    <citation type="journal article" date="2019" name="Nat. Commun.">
        <title>The genome of broomcorn millet.</title>
        <authorList>
            <person name="Zou C."/>
            <person name="Miki D."/>
            <person name="Li D."/>
            <person name="Tang Q."/>
            <person name="Xiao L."/>
            <person name="Rajput S."/>
            <person name="Deng P."/>
            <person name="Jia W."/>
            <person name="Huang R."/>
            <person name="Zhang M."/>
            <person name="Sun Y."/>
            <person name="Hu J."/>
            <person name="Fu X."/>
            <person name="Schnable P.S."/>
            <person name="Li F."/>
            <person name="Zhang H."/>
            <person name="Feng B."/>
            <person name="Zhu X."/>
            <person name="Liu R."/>
            <person name="Schnable J.C."/>
            <person name="Zhu J.-K."/>
            <person name="Zhang H."/>
        </authorList>
    </citation>
    <scope>NUCLEOTIDE SEQUENCE [LARGE SCALE GENOMIC DNA]</scope>
</reference>
<dbReference type="Proteomes" id="UP000275267">
    <property type="component" value="Unassembled WGS sequence"/>
</dbReference>
<keyword evidence="1" id="KW-0732">Signal</keyword>
<sequence length="58" mass="6353">MARPLTPVAAFSSFICLASMLTLQPTESDANSHTWASIFFRASLHTVEGLMILITVTR</sequence>
<gene>
    <name evidence="2" type="ORF">C2845_PM01G46930</name>
</gene>
<evidence type="ECO:0000313" key="3">
    <source>
        <dbReference type="Proteomes" id="UP000275267"/>
    </source>
</evidence>
<organism evidence="2 3">
    <name type="scientific">Panicum miliaceum</name>
    <name type="common">Proso millet</name>
    <name type="synonym">Broomcorn millet</name>
    <dbReference type="NCBI Taxonomy" id="4540"/>
    <lineage>
        <taxon>Eukaryota</taxon>
        <taxon>Viridiplantae</taxon>
        <taxon>Streptophyta</taxon>
        <taxon>Embryophyta</taxon>
        <taxon>Tracheophyta</taxon>
        <taxon>Spermatophyta</taxon>
        <taxon>Magnoliopsida</taxon>
        <taxon>Liliopsida</taxon>
        <taxon>Poales</taxon>
        <taxon>Poaceae</taxon>
        <taxon>PACMAD clade</taxon>
        <taxon>Panicoideae</taxon>
        <taxon>Panicodae</taxon>
        <taxon>Paniceae</taxon>
        <taxon>Panicinae</taxon>
        <taxon>Panicum</taxon>
        <taxon>Panicum sect. Panicum</taxon>
    </lineage>
</organism>
<comment type="caution">
    <text evidence="2">The sequence shown here is derived from an EMBL/GenBank/DDBJ whole genome shotgun (WGS) entry which is preliminary data.</text>
</comment>
<proteinExistence type="predicted"/>
<accession>A0A3L6TT48</accession>
<keyword evidence="3" id="KW-1185">Reference proteome</keyword>
<protein>
    <recommendedName>
        <fullName evidence="4">Secreted protein</fullName>
    </recommendedName>
</protein>
<name>A0A3L6TT48_PANMI</name>
<evidence type="ECO:0000313" key="2">
    <source>
        <dbReference type="EMBL" id="RLN43372.1"/>
    </source>
</evidence>
<evidence type="ECO:0008006" key="4">
    <source>
        <dbReference type="Google" id="ProtNLM"/>
    </source>
</evidence>
<evidence type="ECO:0000256" key="1">
    <source>
        <dbReference type="SAM" id="SignalP"/>
    </source>
</evidence>